<dbReference type="EMBL" id="JARIHO010000040">
    <property type="protein sequence ID" value="KAJ7327918.1"/>
    <property type="molecule type" value="Genomic_DNA"/>
</dbReference>
<evidence type="ECO:0000313" key="3">
    <source>
        <dbReference type="EMBL" id="KAJ7327918.1"/>
    </source>
</evidence>
<dbReference type="SUPFAM" id="SSF89372">
    <property type="entry name" value="Fucose-specific lectin"/>
    <property type="match status" value="3"/>
</dbReference>
<gene>
    <name evidence="3" type="ORF">DFH08DRAFT_1025966</name>
</gene>
<comment type="similarity">
    <text evidence="1">Belongs to the fungal fucose-specific lectin family.</text>
</comment>
<feature type="coiled-coil region" evidence="2">
    <location>
        <begin position="1007"/>
        <end position="1044"/>
    </location>
</feature>
<name>A0AAD6ZLH3_9AGAR</name>
<organism evidence="3 4">
    <name type="scientific">Mycena albidolilacea</name>
    <dbReference type="NCBI Taxonomy" id="1033008"/>
    <lineage>
        <taxon>Eukaryota</taxon>
        <taxon>Fungi</taxon>
        <taxon>Dikarya</taxon>
        <taxon>Basidiomycota</taxon>
        <taxon>Agaricomycotina</taxon>
        <taxon>Agaricomycetes</taxon>
        <taxon>Agaricomycetidae</taxon>
        <taxon>Agaricales</taxon>
        <taxon>Marasmiineae</taxon>
        <taxon>Mycenaceae</taxon>
        <taxon>Mycena</taxon>
    </lineage>
</organism>
<evidence type="ECO:0000256" key="2">
    <source>
        <dbReference type="SAM" id="Coils"/>
    </source>
</evidence>
<dbReference type="InterPro" id="IPR012475">
    <property type="entry name" value="Fungal_lectin"/>
</dbReference>
<dbReference type="Gene3D" id="2.120.10.70">
    <property type="entry name" value="Fucose-specific lectin"/>
    <property type="match status" value="3"/>
</dbReference>
<dbReference type="AlphaFoldDB" id="A0AAD6ZLH3"/>
<evidence type="ECO:0000256" key="1">
    <source>
        <dbReference type="ARBA" id="ARBA00009042"/>
    </source>
</evidence>
<proteinExistence type="inferred from homology"/>
<dbReference type="Pfam" id="PF07938">
    <property type="entry name" value="Fungal_lectin"/>
    <property type="match status" value="1"/>
</dbReference>
<dbReference type="Proteomes" id="UP001218218">
    <property type="component" value="Unassembled WGS sequence"/>
</dbReference>
<keyword evidence="2" id="KW-0175">Coiled coil</keyword>
<evidence type="ECO:0000313" key="4">
    <source>
        <dbReference type="Proteomes" id="UP001218218"/>
    </source>
</evidence>
<sequence length="1213" mass="134451">MFFFQDNDGYVSCRRATDWKWEAAVRICIARSGTPIAATSIGDTREIHLLSQQACLRVQKHCGSFTRISNWQLVLTQVTSQTFGSIAAISWQEEEIRVYMQTGDNTSMWELSLYSGGSFDFRPFADVIPPPDTDISAFVRNSSKGYFIHLYSANSEKKLQQRVLAPAGWRAETFVADVPLPDLNLTQIPSAFPAFSGSFPNSRKIATAATVWSNGSGSIYYSGNGHIREASRNLSTQYSWRRGLRSGPLSFNFDFDIVFSAVYRAKIDHFCRQWGDSNVSLFYQTADAIIHEMRYNGQNWSVSTFTQADVMPGTALAAFQNQNADRVVIFYQNNDNVRFRRAINWVWDPPVQICTARSAAAFLATTWSNTQNIRLFLDNDHSIEEYSGSFDGNWVKEQYRLSSDDPVVSMTAISWLGPKFKYISFHFYAELYVRKDNSIMEVSYTQGAYSRNTSTSTLDTAMLANVDVSAFRRTLPSGDSIHIEQQVLEGQKNHWQVETPTLDITDLVPRALSVPNLTGTDLADNSVPSSKLESPAPPQCPVAIAATGWIDSIRVYTMDLSARDPTIHTSFRGTLTKLSESTKSSLKRIWLAERSTAGGVVRSSGHASIRQLLIPISATLPNACAPWSSLCCLSWGVDSTRNLSIFYQKRDNTLHEMRYDGRDWSTTGFVQADTMPGTAMAEVHDENVNGQLFFFQDSHEFLSYRCLLVLISVSVPINSTWEPAVRICQAETAAPIAATTWSNCADVRLYFQDKTNQIREFSITFRSNDLYDGNWVLGALKISGCLTSSMAAISWPGPQIRLYMQQADSSLRELRCGRDFAYALCPPAQHFQALRQRILSDTQWLTADSIGDLSICGPLGAALAGPFTLTQLVDQTKCLSNNITEIRAQNTVLSQFGQELSDGLIPQLRPFADTAVEGILALAHSVEQLSSCVGNTDDLVKTCKTQAETVDKRFKLLYNEARVSLVSAVNLATDVTYQQSTIELRGARITALLALSADMRAGEEKVVQLCQEEIDAAQKHLDLLEKAKNDAQENHDEAENLSIVREFFTLGLGEAGDWGSLKDAMNHMDALMGYVNSEMSTSQKAKDEAQAAVTALNAELAQYTQLKTDLDSFSQPLDSQRKAMTDLAGRIGELRNKTFDIGNLISPLLGKSSALPVQHTARQLAESVLQICDQIKTTNKLTGVFVTNPDSMETTLQAIAASPVEASDKDGLV</sequence>
<accession>A0AAD6ZLH3</accession>
<comment type="caution">
    <text evidence="3">The sequence shown here is derived from an EMBL/GenBank/DDBJ whole genome shotgun (WGS) entry which is preliminary data.</text>
</comment>
<dbReference type="Gene3D" id="2.40.128.190">
    <property type="match status" value="1"/>
</dbReference>
<keyword evidence="4" id="KW-1185">Reference proteome</keyword>
<reference evidence="3" key="1">
    <citation type="submission" date="2023-03" db="EMBL/GenBank/DDBJ databases">
        <title>Massive genome expansion in bonnet fungi (Mycena s.s.) driven by repeated elements and novel gene families across ecological guilds.</title>
        <authorList>
            <consortium name="Lawrence Berkeley National Laboratory"/>
            <person name="Harder C.B."/>
            <person name="Miyauchi S."/>
            <person name="Viragh M."/>
            <person name="Kuo A."/>
            <person name="Thoen E."/>
            <person name="Andreopoulos B."/>
            <person name="Lu D."/>
            <person name="Skrede I."/>
            <person name="Drula E."/>
            <person name="Henrissat B."/>
            <person name="Morin E."/>
            <person name="Kohler A."/>
            <person name="Barry K."/>
            <person name="LaButti K."/>
            <person name="Morin E."/>
            <person name="Salamov A."/>
            <person name="Lipzen A."/>
            <person name="Mereny Z."/>
            <person name="Hegedus B."/>
            <person name="Baldrian P."/>
            <person name="Stursova M."/>
            <person name="Weitz H."/>
            <person name="Taylor A."/>
            <person name="Grigoriev I.V."/>
            <person name="Nagy L.G."/>
            <person name="Martin F."/>
            <person name="Kauserud H."/>
        </authorList>
    </citation>
    <scope>NUCLEOTIDE SEQUENCE</scope>
    <source>
        <strain evidence="3">CBHHK002</strain>
    </source>
</reference>
<evidence type="ECO:0008006" key="5">
    <source>
        <dbReference type="Google" id="ProtNLM"/>
    </source>
</evidence>
<protein>
    <recommendedName>
        <fullName evidence="5">Fucose-specific lectin</fullName>
    </recommendedName>
</protein>